<feature type="compositionally biased region" description="Gly residues" evidence="1">
    <location>
        <begin position="56"/>
        <end position="71"/>
    </location>
</feature>
<reference evidence="2 3" key="1">
    <citation type="submission" date="2018-04" db="EMBL/GenBank/DDBJ databases">
        <title>WGS assembly of Panicum hallii var. hallii HAL2.</title>
        <authorList>
            <person name="Lovell J."/>
            <person name="Jenkins J."/>
            <person name="Lowry D."/>
            <person name="Mamidi S."/>
            <person name="Sreedasyam A."/>
            <person name="Weng X."/>
            <person name="Barry K."/>
            <person name="Bonette J."/>
            <person name="Campitelli B."/>
            <person name="Daum C."/>
            <person name="Gordon S."/>
            <person name="Gould B."/>
            <person name="Lipzen A."/>
            <person name="MacQueen A."/>
            <person name="Palacio-Mejia J."/>
            <person name="Plott C."/>
            <person name="Shakirov E."/>
            <person name="Shu S."/>
            <person name="Yoshinaga Y."/>
            <person name="Zane M."/>
            <person name="Rokhsar D."/>
            <person name="Grimwood J."/>
            <person name="Schmutz J."/>
            <person name="Juenger T."/>
        </authorList>
    </citation>
    <scope>NUCLEOTIDE SEQUENCE [LARGE SCALE GENOMIC DNA]</scope>
    <source>
        <strain evidence="3">cv. HAL2</strain>
    </source>
</reference>
<protein>
    <submittedName>
        <fullName evidence="2">Uncharacterized protein</fullName>
    </submittedName>
</protein>
<evidence type="ECO:0000313" key="2">
    <source>
        <dbReference type="EMBL" id="PUZ63962.1"/>
    </source>
</evidence>
<feature type="compositionally biased region" description="Low complexity" evidence="1">
    <location>
        <begin position="13"/>
        <end position="22"/>
    </location>
</feature>
<evidence type="ECO:0000313" key="3">
    <source>
        <dbReference type="Proteomes" id="UP000244336"/>
    </source>
</evidence>
<dbReference type="OrthoDB" id="10450489at2759"/>
<proteinExistence type="predicted"/>
<dbReference type="AlphaFoldDB" id="A0A2T7E808"/>
<dbReference type="Gramene" id="PUZ63962">
    <property type="protein sequence ID" value="PUZ63962"/>
    <property type="gene ID" value="GQ55_3G107900"/>
</dbReference>
<gene>
    <name evidence="2" type="ORF">GQ55_3G107900</name>
</gene>
<dbReference type="EMBL" id="CM009751">
    <property type="protein sequence ID" value="PUZ63962.1"/>
    <property type="molecule type" value="Genomic_DNA"/>
</dbReference>
<dbReference type="Proteomes" id="UP000244336">
    <property type="component" value="Chromosome 3"/>
</dbReference>
<evidence type="ECO:0000256" key="1">
    <source>
        <dbReference type="SAM" id="MobiDB-lite"/>
    </source>
</evidence>
<organism evidence="2 3">
    <name type="scientific">Panicum hallii var. hallii</name>
    <dbReference type="NCBI Taxonomy" id="1504633"/>
    <lineage>
        <taxon>Eukaryota</taxon>
        <taxon>Viridiplantae</taxon>
        <taxon>Streptophyta</taxon>
        <taxon>Embryophyta</taxon>
        <taxon>Tracheophyta</taxon>
        <taxon>Spermatophyta</taxon>
        <taxon>Magnoliopsida</taxon>
        <taxon>Liliopsida</taxon>
        <taxon>Poales</taxon>
        <taxon>Poaceae</taxon>
        <taxon>PACMAD clade</taxon>
        <taxon>Panicoideae</taxon>
        <taxon>Panicodae</taxon>
        <taxon>Paniceae</taxon>
        <taxon>Panicinae</taxon>
        <taxon>Panicum</taxon>
        <taxon>Panicum sect. Panicum</taxon>
    </lineage>
</organism>
<sequence length="103" mass="10410">MGSKTETFRWSKGGPAPAAGAGAARAVLGEVAVQKVDRIDQVLISQDPSASPPVPGGGGVRTAPPGGGGAAKGDDIDRKAEEFINRQRSMWALRSKPGGTPSS</sequence>
<name>A0A2T7E808_9POAL</name>
<feature type="region of interest" description="Disordered" evidence="1">
    <location>
        <begin position="45"/>
        <end position="76"/>
    </location>
</feature>
<accession>A0A2T7E808</accession>
<feature type="region of interest" description="Disordered" evidence="1">
    <location>
        <begin position="1"/>
        <end position="22"/>
    </location>
</feature>
<keyword evidence="3" id="KW-1185">Reference proteome</keyword>